<evidence type="ECO:0000313" key="1">
    <source>
        <dbReference type="EMBL" id="OSD01094.1"/>
    </source>
</evidence>
<dbReference type="OrthoDB" id="2801156at2759"/>
<gene>
    <name evidence="1" type="ORF">PYCCODRAFT_1504306</name>
</gene>
<accession>A0A1Y2IKC7</accession>
<proteinExistence type="predicted"/>
<protein>
    <submittedName>
        <fullName evidence="1">Uncharacterized protein</fullName>
    </submittedName>
</protein>
<evidence type="ECO:0000313" key="2">
    <source>
        <dbReference type="Proteomes" id="UP000193067"/>
    </source>
</evidence>
<dbReference type="Proteomes" id="UP000193067">
    <property type="component" value="Unassembled WGS sequence"/>
</dbReference>
<organism evidence="1 2">
    <name type="scientific">Trametes coccinea (strain BRFM310)</name>
    <name type="common">Pycnoporus coccineus</name>
    <dbReference type="NCBI Taxonomy" id="1353009"/>
    <lineage>
        <taxon>Eukaryota</taxon>
        <taxon>Fungi</taxon>
        <taxon>Dikarya</taxon>
        <taxon>Basidiomycota</taxon>
        <taxon>Agaricomycotina</taxon>
        <taxon>Agaricomycetes</taxon>
        <taxon>Polyporales</taxon>
        <taxon>Polyporaceae</taxon>
        <taxon>Trametes</taxon>
    </lineage>
</organism>
<keyword evidence="2" id="KW-1185">Reference proteome</keyword>
<sequence length="312" mass="34813">MHAKSMTPSCSTRGAVVNQLGSIFNLQWDLCKDIGGVGEKKTARADAIARVELDSGVYQQRPIAACLELKNELGVNGICEIQVAARHEKAVVQQEVSIYYAKIREASCCPSILISMAGPHIRFYGAVLADVFIVQPFTDYIFLGGDPDTESRTERVAKIFMEVRRAWDELKIWYRALSSDGGEGLTAPHHILPRPSCYARASDHALLSTLQFLDRFEYAGCRRKRPGKPSIYDFQRSLFRARLNGIEVLVKFCFRYGARVHRVSSPSMTRRSPPSYTPVLHLWAARSWSLWTSCPGAGQLGRSAVGNLSQSR</sequence>
<name>A0A1Y2IKC7_TRAC3</name>
<dbReference type="AlphaFoldDB" id="A0A1Y2IKC7"/>
<reference evidence="1 2" key="1">
    <citation type="journal article" date="2015" name="Biotechnol. Biofuels">
        <title>Enhanced degradation of softwood versus hardwood by the white-rot fungus Pycnoporus coccineus.</title>
        <authorList>
            <person name="Couturier M."/>
            <person name="Navarro D."/>
            <person name="Chevret D."/>
            <person name="Henrissat B."/>
            <person name="Piumi F."/>
            <person name="Ruiz-Duenas F.J."/>
            <person name="Martinez A.T."/>
            <person name="Grigoriev I.V."/>
            <person name="Riley R."/>
            <person name="Lipzen A."/>
            <person name="Berrin J.G."/>
            <person name="Master E.R."/>
            <person name="Rosso M.N."/>
        </authorList>
    </citation>
    <scope>NUCLEOTIDE SEQUENCE [LARGE SCALE GENOMIC DNA]</scope>
    <source>
        <strain evidence="1 2">BRFM310</strain>
    </source>
</reference>
<dbReference type="EMBL" id="KZ084113">
    <property type="protein sequence ID" value="OSD01094.1"/>
    <property type="molecule type" value="Genomic_DNA"/>
</dbReference>